<dbReference type="PANTHER" id="PTHR10157">
    <property type="entry name" value="DOPAMINE BETA HYDROXYLASE RELATED"/>
    <property type="match status" value="1"/>
</dbReference>
<protein>
    <recommendedName>
        <fullName evidence="2">DOMON domain-containing protein</fullName>
    </recommendedName>
</protein>
<dbReference type="AlphaFoldDB" id="A0AAD5KZG7"/>
<organism evidence="3 4">
    <name type="scientific">Daphnia sinensis</name>
    <dbReference type="NCBI Taxonomy" id="1820382"/>
    <lineage>
        <taxon>Eukaryota</taxon>
        <taxon>Metazoa</taxon>
        <taxon>Ecdysozoa</taxon>
        <taxon>Arthropoda</taxon>
        <taxon>Crustacea</taxon>
        <taxon>Branchiopoda</taxon>
        <taxon>Diplostraca</taxon>
        <taxon>Cladocera</taxon>
        <taxon>Anomopoda</taxon>
        <taxon>Daphniidae</taxon>
        <taxon>Daphnia</taxon>
        <taxon>Daphnia similis group</taxon>
    </lineage>
</organism>
<feature type="signal peptide" evidence="1">
    <location>
        <begin position="1"/>
        <end position="22"/>
    </location>
</feature>
<dbReference type="EMBL" id="WJBH02000002">
    <property type="protein sequence ID" value="KAI9563307.1"/>
    <property type="molecule type" value="Genomic_DNA"/>
</dbReference>
<comment type="caution">
    <text evidence="3">The sequence shown here is derived from an EMBL/GenBank/DDBJ whole genome shotgun (WGS) entry which is preliminary data.</text>
</comment>
<dbReference type="GO" id="GO:0042420">
    <property type="term" value="P:dopamine catabolic process"/>
    <property type="evidence" value="ECO:0007669"/>
    <property type="project" value="TreeGrafter"/>
</dbReference>
<proteinExistence type="predicted"/>
<keyword evidence="4" id="KW-1185">Reference proteome</keyword>
<dbReference type="PROSITE" id="PS51257">
    <property type="entry name" value="PROKAR_LIPOPROTEIN"/>
    <property type="match status" value="1"/>
</dbReference>
<dbReference type="Proteomes" id="UP000820818">
    <property type="component" value="Linkage Group LG2"/>
</dbReference>
<evidence type="ECO:0000256" key="1">
    <source>
        <dbReference type="SAM" id="SignalP"/>
    </source>
</evidence>
<dbReference type="PANTHER" id="PTHR10157:SF23">
    <property type="entry name" value="MOXD1 HOMOLOG 1"/>
    <property type="match status" value="1"/>
</dbReference>
<accession>A0AAD5KZG7</accession>
<dbReference type="PROSITE" id="PS50836">
    <property type="entry name" value="DOMON"/>
    <property type="match status" value="1"/>
</dbReference>
<dbReference type="GO" id="GO:0006589">
    <property type="term" value="P:octopamine biosynthetic process"/>
    <property type="evidence" value="ECO:0007669"/>
    <property type="project" value="TreeGrafter"/>
</dbReference>
<feature type="domain" description="DOMON" evidence="2">
    <location>
        <begin position="41"/>
        <end position="165"/>
    </location>
</feature>
<name>A0AAD5KZG7_9CRUS</name>
<dbReference type="GO" id="GO:0005507">
    <property type="term" value="F:copper ion binding"/>
    <property type="evidence" value="ECO:0007669"/>
    <property type="project" value="TreeGrafter"/>
</dbReference>
<dbReference type="GO" id="GO:0042421">
    <property type="term" value="P:norepinephrine biosynthetic process"/>
    <property type="evidence" value="ECO:0007669"/>
    <property type="project" value="TreeGrafter"/>
</dbReference>
<evidence type="ECO:0000259" key="2">
    <source>
        <dbReference type="PROSITE" id="PS50836"/>
    </source>
</evidence>
<dbReference type="InterPro" id="IPR000945">
    <property type="entry name" value="DBH-like"/>
</dbReference>
<dbReference type="CDD" id="cd09631">
    <property type="entry name" value="DOMON_DOH"/>
    <property type="match status" value="1"/>
</dbReference>
<dbReference type="GO" id="GO:0030667">
    <property type="term" value="C:secretory granule membrane"/>
    <property type="evidence" value="ECO:0007669"/>
    <property type="project" value="TreeGrafter"/>
</dbReference>
<dbReference type="GO" id="GO:0004500">
    <property type="term" value="F:dopamine beta-monooxygenase activity"/>
    <property type="evidence" value="ECO:0007669"/>
    <property type="project" value="InterPro"/>
</dbReference>
<evidence type="ECO:0000313" key="3">
    <source>
        <dbReference type="EMBL" id="KAI9563307.1"/>
    </source>
</evidence>
<keyword evidence="1" id="KW-0732">Signal</keyword>
<reference evidence="3 4" key="1">
    <citation type="submission" date="2022-05" db="EMBL/GenBank/DDBJ databases">
        <title>A multi-omics perspective on studying reproductive biology in Daphnia sinensis.</title>
        <authorList>
            <person name="Jia J."/>
        </authorList>
    </citation>
    <scope>NUCLEOTIDE SEQUENCE [LARGE SCALE GENOMIC DNA]</scope>
    <source>
        <strain evidence="3 4">WSL</strain>
    </source>
</reference>
<gene>
    <name evidence="3" type="ORF">GHT06_010765</name>
</gene>
<dbReference type="Pfam" id="PF03351">
    <property type="entry name" value="DOMON"/>
    <property type="match status" value="1"/>
</dbReference>
<sequence length="187" mass="20486">MKSTKSLGFIMGVVLLASGCLAKPSSRVTVMENEKVLDPDNQFILRWTVLDGTNIEIEMQVNCTGWLGISFTEGQIGAPGSYSDVIMGGFNDDLQMGYIEDRHIYLENPDPANGHMFDDSNDLLLMSATYEEPWSIVRFARSLNTGDPQDIAIVPGPMTVGWTYSSTDDTSLGHDVAGISRVTFIPI</sequence>
<dbReference type="InterPro" id="IPR005018">
    <property type="entry name" value="DOMON_domain"/>
</dbReference>
<evidence type="ECO:0000313" key="4">
    <source>
        <dbReference type="Proteomes" id="UP000820818"/>
    </source>
</evidence>
<dbReference type="GO" id="GO:0005615">
    <property type="term" value="C:extracellular space"/>
    <property type="evidence" value="ECO:0007669"/>
    <property type="project" value="TreeGrafter"/>
</dbReference>
<feature type="chain" id="PRO_5042087420" description="DOMON domain-containing protein" evidence="1">
    <location>
        <begin position="23"/>
        <end position="187"/>
    </location>
</feature>
<dbReference type="InterPro" id="IPR045266">
    <property type="entry name" value="DOH_DOMON"/>
</dbReference>